<dbReference type="GO" id="GO:0003700">
    <property type="term" value="F:DNA-binding transcription factor activity"/>
    <property type="evidence" value="ECO:0007669"/>
    <property type="project" value="InterPro"/>
</dbReference>
<dbReference type="AlphaFoldDB" id="A0A7S1BV61"/>
<organism evidence="7">
    <name type="scientific">Corethron hystrix</name>
    <dbReference type="NCBI Taxonomy" id="216773"/>
    <lineage>
        <taxon>Eukaryota</taxon>
        <taxon>Sar</taxon>
        <taxon>Stramenopiles</taxon>
        <taxon>Ochrophyta</taxon>
        <taxon>Bacillariophyta</taxon>
        <taxon>Coscinodiscophyceae</taxon>
        <taxon>Corethrophycidae</taxon>
        <taxon>Corethrales</taxon>
        <taxon>Corethraceae</taxon>
        <taxon>Corethron</taxon>
    </lineage>
</organism>
<dbReference type="FunFam" id="1.10.10.10:FF:000479">
    <property type="entry name" value="Predicted protein"/>
    <property type="match status" value="1"/>
</dbReference>
<dbReference type="GO" id="GO:0043565">
    <property type="term" value="F:sequence-specific DNA binding"/>
    <property type="evidence" value="ECO:0007669"/>
    <property type="project" value="InterPro"/>
</dbReference>
<feature type="compositionally biased region" description="Basic and acidic residues" evidence="5">
    <location>
        <begin position="10"/>
        <end position="42"/>
    </location>
</feature>
<gene>
    <name evidence="7" type="ORF">CHYS00102_LOCUS24281</name>
</gene>
<dbReference type="InterPro" id="IPR036390">
    <property type="entry name" value="WH_DNA-bd_sf"/>
</dbReference>
<name>A0A7S1BV61_9STRA</name>
<dbReference type="PANTHER" id="PTHR10015">
    <property type="entry name" value="HEAT SHOCK TRANSCRIPTION FACTOR"/>
    <property type="match status" value="1"/>
</dbReference>
<feature type="region of interest" description="Disordered" evidence="5">
    <location>
        <begin position="1"/>
        <end position="42"/>
    </location>
</feature>
<evidence type="ECO:0000259" key="6">
    <source>
        <dbReference type="SMART" id="SM00415"/>
    </source>
</evidence>
<dbReference type="InterPro" id="IPR036388">
    <property type="entry name" value="WH-like_DNA-bd_sf"/>
</dbReference>
<evidence type="ECO:0000256" key="1">
    <source>
        <dbReference type="ARBA" id="ARBA00004123"/>
    </source>
</evidence>
<dbReference type="PANTHER" id="PTHR10015:SF206">
    <property type="entry name" value="HSF-TYPE DNA-BINDING DOMAIN-CONTAINING PROTEIN"/>
    <property type="match status" value="1"/>
</dbReference>
<proteinExistence type="inferred from homology"/>
<dbReference type="SUPFAM" id="SSF46785">
    <property type="entry name" value="Winged helix' DNA-binding domain"/>
    <property type="match status" value="1"/>
</dbReference>
<dbReference type="Pfam" id="PF00447">
    <property type="entry name" value="HSF_DNA-bind"/>
    <property type="match status" value="1"/>
</dbReference>
<feature type="domain" description="HSF-type DNA-binding" evidence="6">
    <location>
        <begin position="41"/>
        <end position="138"/>
    </location>
</feature>
<comment type="subcellular location">
    <subcellularLocation>
        <location evidence="1">Nucleus</location>
    </subcellularLocation>
</comment>
<comment type="similarity">
    <text evidence="4">Belongs to the HSF family.</text>
</comment>
<dbReference type="InterPro" id="IPR000232">
    <property type="entry name" value="HSF_DNA-bd"/>
</dbReference>
<protein>
    <recommendedName>
        <fullName evidence="6">HSF-type DNA-binding domain-containing protein</fullName>
    </recommendedName>
</protein>
<evidence type="ECO:0000256" key="5">
    <source>
        <dbReference type="SAM" id="MobiDB-lite"/>
    </source>
</evidence>
<dbReference type="Gene3D" id="1.10.10.10">
    <property type="entry name" value="Winged helix-like DNA-binding domain superfamily/Winged helix DNA-binding domain"/>
    <property type="match status" value="1"/>
</dbReference>
<dbReference type="SMART" id="SM00415">
    <property type="entry name" value="HSF"/>
    <property type="match status" value="1"/>
</dbReference>
<evidence type="ECO:0000256" key="3">
    <source>
        <dbReference type="ARBA" id="ARBA00023242"/>
    </source>
</evidence>
<evidence type="ECO:0000256" key="4">
    <source>
        <dbReference type="RuleBase" id="RU004020"/>
    </source>
</evidence>
<accession>A0A7S1BV61</accession>
<reference evidence="7" key="1">
    <citation type="submission" date="2021-01" db="EMBL/GenBank/DDBJ databases">
        <authorList>
            <person name="Corre E."/>
            <person name="Pelletier E."/>
            <person name="Niang G."/>
            <person name="Scheremetjew M."/>
            <person name="Finn R."/>
            <person name="Kale V."/>
            <person name="Holt S."/>
            <person name="Cochrane G."/>
            <person name="Meng A."/>
            <person name="Brown T."/>
            <person name="Cohen L."/>
        </authorList>
    </citation>
    <scope>NUCLEOTIDE SEQUENCE</scope>
    <source>
        <strain evidence="7">308</strain>
    </source>
</reference>
<keyword evidence="2" id="KW-0238">DNA-binding</keyword>
<sequence length="180" mass="21228">MLLNQSSYPPKREVVQHPYTDYREEETFKDQEKSPRKGSNERENFPLKLHDALSLYTDIDDMICWVDHGRAFVIKKDWKRLEEEFLCRIFSHSKYRSFTKQLSIYGFKQFTAGIDKGCFYNEYFLRGNRSLAKKMQRNLKKTRIPFGKGTRPIPNPGDQVSGAVFECKITSALHHDTYSQ</sequence>
<dbReference type="EMBL" id="HBFR01033278">
    <property type="protein sequence ID" value="CAD8897067.1"/>
    <property type="molecule type" value="Transcribed_RNA"/>
</dbReference>
<evidence type="ECO:0000256" key="2">
    <source>
        <dbReference type="ARBA" id="ARBA00023125"/>
    </source>
</evidence>
<keyword evidence="3" id="KW-0539">Nucleus</keyword>
<dbReference type="GO" id="GO:0005634">
    <property type="term" value="C:nucleus"/>
    <property type="evidence" value="ECO:0007669"/>
    <property type="project" value="UniProtKB-SubCell"/>
</dbReference>
<evidence type="ECO:0000313" key="7">
    <source>
        <dbReference type="EMBL" id="CAD8897067.1"/>
    </source>
</evidence>